<comment type="caution">
    <text evidence="6">The sequence shown here is derived from an EMBL/GenBank/DDBJ whole genome shotgun (WGS) entry which is preliminary data.</text>
</comment>
<dbReference type="OrthoDB" id="372487at2759"/>
<keyword evidence="2" id="KW-0378">Hydrolase</keyword>
<keyword evidence="3" id="KW-0269">Exonuclease</keyword>
<proteinExistence type="predicted"/>
<evidence type="ECO:0000256" key="2">
    <source>
        <dbReference type="ARBA" id="ARBA00022801"/>
    </source>
</evidence>
<keyword evidence="1" id="KW-0540">Nuclease</keyword>
<dbReference type="Pfam" id="PF17846">
    <property type="entry name" value="XRN_M"/>
    <property type="match status" value="2"/>
</dbReference>
<evidence type="ECO:0000256" key="1">
    <source>
        <dbReference type="ARBA" id="ARBA00022722"/>
    </source>
</evidence>
<dbReference type="AlphaFoldDB" id="A0A9W4SJ11"/>
<dbReference type="Pfam" id="PF03159">
    <property type="entry name" value="XRN_N"/>
    <property type="match status" value="1"/>
</dbReference>
<dbReference type="CDD" id="cd18673">
    <property type="entry name" value="PIN_XRN1-2-like"/>
    <property type="match status" value="1"/>
</dbReference>
<sequence length="562" mass="64989">MGVSGLLSWLSMKYPKIIEEIPVEVNKEFDNLYIDMNHIIHSSCPENESAPDIIIKKIFEYIEQIVAIIRPRRVLYLAIDGVPPRAKMNQQRSRRFIKAKENATKSFDSNCITPGTLFMARLAEGLRYLITDKFNTKSTESGWKKLKVILSDASVPGEGEHKIMDFIRAHRASPDHDPNTSHVIFSMDADLILLSLATHEPHFKILLEKKRTEDQATQNQEYAFINIQVLREYLEIKFKANHPFSFNLEKAIDDWVFICLFVGNDFLPNLPFLKIWENAIDILISIWNKLSESVYLTDCGVVDLTKLQNLVKELGRQQLCDDGYKKNYYKQKFGVELPNKEFQTTLVKSYIKGLYWVSKYYYQGVPSWKWYYPHHYSPFASDFIDVDVINEVDLDELGEPLKPFEHLMIVLPPHSKEHLPEPLQNLMTEKDSEIIEFYDNTDLNGETIVSKYPQLNDDDITLNAHGSEILFISNHHHKFYSNLYSLYSKNGSVEMRLDSSISDKLIGFVSKDSKFINEGDNIVNRSLSVRYKLPAKKAHKCTLLPNVKMDSPVLGSGTEWRK</sequence>
<accession>A0A9W4SJ11</accession>
<dbReference type="Gene3D" id="1.25.40.1050">
    <property type="match status" value="1"/>
</dbReference>
<evidence type="ECO:0000259" key="4">
    <source>
        <dbReference type="Pfam" id="PF03159"/>
    </source>
</evidence>
<gene>
    <name evidence="6" type="ORF">FWILDA_LOCUS4779</name>
</gene>
<dbReference type="GO" id="GO:0003723">
    <property type="term" value="F:RNA binding"/>
    <property type="evidence" value="ECO:0007669"/>
    <property type="project" value="TreeGrafter"/>
</dbReference>
<keyword evidence="7" id="KW-1185">Reference proteome</keyword>
<evidence type="ECO:0000313" key="6">
    <source>
        <dbReference type="EMBL" id="CAI2170837.1"/>
    </source>
</evidence>
<dbReference type="GO" id="GO:0005634">
    <property type="term" value="C:nucleus"/>
    <property type="evidence" value="ECO:0007669"/>
    <property type="project" value="TreeGrafter"/>
</dbReference>
<name>A0A9W4SJ11_9GLOM</name>
<organism evidence="6 7">
    <name type="scientific">Funneliformis geosporum</name>
    <dbReference type="NCBI Taxonomy" id="1117311"/>
    <lineage>
        <taxon>Eukaryota</taxon>
        <taxon>Fungi</taxon>
        <taxon>Fungi incertae sedis</taxon>
        <taxon>Mucoromycota</taxon>
        <taxon>Glomeromycotina</taxon>
        <taxon>Glomeromycetes</taxon>
        <taxon>Glomerales</taxon>
        <taxon>Glomeraceae</taxon>
        <taxon>Funneliformis</taxon>
    </lineage>
</organism>
<dbReference type="InterPro" id="IPR004859">
    <property type="entry name" value="Xrn1_N"/>
</dbReference>
<dbReference type="PANTHER" id="PTHR12341:SF41">
    <property type="entry name" value="5'-3' EXORIBONUCLEASE 2"/>
    <property type="match status" value="1"/>
</dbReference>
<dbReference type="GO" id="GO:0000956">
    <property type="term" value="P:nuclear-transcribed mRNA catabolic process"/>
    <property type="evidence" value="ECO:0007669"/>
    <property type="project" value="TreeGrafter"/>
</dbReference>
<feature type="domain" description="Xrn1 helical" evidence="5">
    <location>
        <begin position="318"/>
        <end position="446"/>
    </location>
</feature>
<reference evidence="6" key="1">
    <citation type="submission" date="2022-08" db="EMBL/GenBank/DDBJ databases">
        <authorList>
            <person name="Kallberg Y."/>
            <person name="Tangrot J."/>
            <person name="Rosling A."/>
        </authorList>
    </citation>
    <scope>NUCLEOTIDE SEQUENCE</scope>
    <source>
        <strain evidence="6">Wild A</strain>
    </source>
</reference>
<evidence type="ECO:0000259" key="5">
    <source>
        <dbReference type="Pfam" id="PF17846"/>
    </source>
</evidence>
<evidence type="ECO:0000313" key="7">
    <source>
        <dbReference type="Proteomes" id="UP001153678"/>
    </source>
</evidence>
<dbReference type="EMBL" id="CAMKVN010000748">
    <property type="protein sequence ID" value="CAI2170837.1"/>
    <property type="molecule type" value="Genomic_DNA"/>
</dbReference>
<protein>
    <submittedName>
        <fullName evidence="6">3338_t:CDS:1</fullName>
    </submittedName>
</protein>
<feature type="domain" description="Xrn1 helical" evidence="5">
    <location>
        <begin position="246"/>
        <end position="316"/>
    </location>
</feature>
<feature type="domain" description="Xrn1 N-terminal" evidence="4">
    <location>
        <begin position="1"/>
        <end position="208"/>
    </location>
</feature>
<dbReference type="GO" id="GO:0004534">
    <property type="term" value="F:5'-3' RNA exonuclease activity"/>
    <property type="evidence" value="ECO:0007669"/>
    <property type="project" value="UniProtKB-ARBA"/>
</dbReference>
<dbReference type="InterPro" id="IPR027073">
    <property type="entry name" value="5_3_exoribonuclease"/>
</dbReference>
<dbReference type="Proteomes" id="UP001153678">
    <property type="component" value="Unassembled WGS sequence"/>
</dbReference>
<dbReference type="Gene3D" id="3.40.50.12390">
    <property type="match status" value="2"/>
</dbReference>
<evidence type="ECO:0000256" key="3">
    <source>
        <dbReference type="ARBA" id="ARBA00022839"/>
    </source>
</evidence>
<dbReference type="PANTHER" id="PTHR12341">
    <property type="entry name" value="5'-&gt;3' EXORIBONUCLEASE"/>
    <property type="match status" value="1"/>
</dbReference>
<dbReference type="InterPro" id="IPR041412">
    <property type="entry name" value="Xrn1_helical"/>
</dbReference>